<organism evidence="2 4">
    <name type="scientific">Chitinophaga sancti</name>
    <dbReference type="NCBI Taxonomy" id="1004"/>
    <lineage>
        <taxon>Bacteria</taxon>
        <taxon>Pseudomonadati</taxon>
        <taxon>Bacteroidota</taxon>
        <taxon>Chitinophagia</taxon>
        <taxon>Chitinophagales</taxon>
        <taxon>Chitinophagaceae</taxon>
        <taxon>Chitinophaga</taxon>
    </lineage>
</organism>
<evidence type="ECO:0000313" key="3">
    <source>
        <dbReference type="EMBL" id="WQG89473.1"/>
    </source>
</evidence>
<dbReference type="GO" id="GO:0006508">
    <property type="term" value="P:proteolysis"/>
    <property type="evidence" value="ECO:0007669"/>
    <property type="project" value="InterPro"/>
</dbReference>
<dbReference type="RefSeq" id="WP_072356706.1">
    <property type="nucleotide sequence ID" value="NZ_CP139972.1"/>
</dbReference>
<proteinExistence type="predicted"/>
<evidence type="ECO:0000259" key="1">
    <source>
        <dbReference type="Pfam" id="PF00082"/>
    </source>
</evidence>
<gene>
    <name evidence="2" type="ORF">SAMN05661012_00159</name>
    <name evidence="3" type="ORF">SR876_31565</name>
</gene>
<dbReference type="OrthoDB" id="9798386at2"/>
<dbReference type="Pfam" id="PF00082">
    <property type="entry name" value="Peptidase_S8"/>
    <property type="match status" value="1"/>
</dbReference>
<accession>A0A1K1LRH7</accession>
<keyword evidence="5" id="KW-1185">Reference proteome</keyword>
<dbReference type="AlphaFoldDB" id="A0A1K1LRH7"/>
<protein>
    <submittedName>
        <fullName evidence="3">S8 family serine peptidase</fullName>
    </submittedName>
</protein>
<name>A0A1K1LRH7_9BACT</name>
<evidence type="ECO:0000313" key="2">
    <source>
        <dbReference type="EMBL" id="SFW13467.1"/>
    </source>
</evidence>
<dbReference type="EMBL" id="CP140154">
    <property type="protein sequence ID" value="WQG89473.1"/>
    <property type="molecule type" value="Genomic_DNA"/>
</dbReference>
<dbReference type="InterPro" id="IPR036852">
    <property type="entry name" value="Peptidase_S8/S53_dom_sf"/>
</dbReference>
<feature type="domain" description="Peptidase S8/S53" evidence="1">
    <location>
        <begin position="23"/>
        <end position="195"/>
    </location>
</feature>
<reference evidence="3 5" key="2">
    <citation type="submission" date="2023-11" db="EMBL/GenBank/DDBJ databases">
        <title>MicrobeMod: A computational toolkit for identifying prokaryotic methylation and restriction-modification with nanopore sequencing.</title>
        <authorList>
            <person name="Crits-Christoph A."/>
            <person name="Kang S.C."/>
            <person name="Lee H."/>
            <person name="Ostrov N."/>
        </authorList>
    </citation>
    <scope>NUCLEOTIDE SEQUENCE [LARGE SCALE GENOMIC DNA]</scope>
    <source>
        <strain evidence="3 5">ATCC 23090</strain>
    </source>
</reference>
<dbReference type="InterPro" id="IPR000209">
    <property type="entry name" value="Peptidase_S8/S53_dom"/>
</dbReference>
<dbReference type="EMBL" id="FPIZ01000001">
    <property type="protein sequence ID" value="SFW13467.1"/>
    <property type="molecule type" value="Genomic_DNA"/>
</dbReference>
<reference evidence="2 4" key="1">
    <citation type="submission" date="2016-11" db="EMBL/GenBank/DDBJ databases">
        <authorList>
            <person name="Jaros S."/>
            <person name="Januszkiewicz K."/>
            <person name="Wedrychowicz H."/>
        </authorList>
    </citation>
    <scope>NUCLEOTIDE SEQUENCE [LARGE SCALE GENOMIC DNA]</scope>
    <source>
        <strain evidence="2 4">DSM 784</strain>
    </source>
</reference>
<evidence type="ECO:0000313" key="5">
    <source>
        <dbReference type="Proteomes" id="UP001326715"/>
    </source>
</evidence>
<dbReference type="SUPFAM" id="SSF52743">
    <property type="entry name" value="Subtilisin-like"/>
    <property type="match status" value="1"/>
</dbReference>
<dbReference type="STRING" id="1004.SAMN05661012_00159"/>
<sequence>MPVVAIIDEGVLMDRVSGIREVNIYESAAGNINDSNVFHGTNIAHVIRQVYPAADLLSVRMVPDDKINVPLLCKALRYCATQDDVRIINISLGILGTENPSAELLECCLECHQQGKLLVAAAHFDCSKLCYPAAYPFVYGVGAGLIQEIDRYVYIGDSYITVLAKGVHQRLLYDHDRQVIRGGTSYAAAAFSGILCRRLATSEVVAIEDAGVEALSLHYQSNRSPVGNNYLTWSNEDYKIVSYASHLEAVKGVPVLFNMSFFVPEMHVVPGVPALKPVLSPKLFDHVDTLLLGNFFNTRSLLNVYFGYALINYFIINNGKFLVLDPYIASVIRKSIFLSKVAFSGQIVLLETHT</sequence>
<dbReference type="Gene3D" id="3.40.50.200">
    <property type="entry name" value="Peptidase S8/S53 domain"/>
    <property type="match status" value="1"/>
</dbReference>
<dbReference type="Proteomes" id="UP001326715">
    <property type="component" value="Chromosome"/>
</dbReference>
<evidence type="ECO:0000313" key="4">
    <source>
        <dbReference type="Proteomes" id="UP000183788"/>
    </source>
</evidence>
<dbReference type="GO" id="GO:0004252">
    <property type="term" value="F:serine-type endopeptidase activity"/>
    <property type="evidence" value="ECO:0007669"/>
    <property type="project" value="InterPro"/>
</dbReference>
<dbReference type="Proteomes" id="UP000183788">
    <property type="component" value="Unassembled WGS sequence"/>
</dbReference>